<dbReference type="EMBL" id="VCGU01000009">
    <property type="protein sequence ID" value="TRY70412.1"/>
    <property type="molecule type" value="Genomic_DNA"/>
</dbReference>
<dbReference type="PANTHER" id="PTHR13213">
    <property type="entry name" value="MYB-BINDING PROTEIN 1A FAMILY MEMBER"/>
    <property type="match status" value="1"/>
</dbReference>
<comment type="caution">
    <text evidence="3">The sequence shown here is derived from an EMBL/GenBank/DDBJ whole genome shotgun (WGS) entry which is preliminary data.</text>
</comment>
<sequence length="157" mass="17426">MSQPSVPAAVPKEVMDAFWKLGDTKDPIRLAAAQKIVAHAQSLKLSAAQPVDQRQDYVLGRLVKGLGSHSRRGFYVALHEILKNTGSEGVARVKQLMKQHLAVKGSKSVHIGFHIKRSFGLWILKGVLFRRVTRIVPSDSIESVRRGHCGKTRRQNS</sequence>
<dbReference type="GO" id="GO:0003723">
    <property type="term" value="F:RNA binding"/>
    <property type="evidence" value="ECO:0007669"/>
    <property type="project" value="TreeGrafter"/>
</dbReference>
<keyword evidence="4" id="KW-1185">Reference proteome</keyword>
<accession>A0A553NYC5</accession>
<proteinExistence type="predicted"/>
<dbReference type="Proteomes" id="UP000318571">
    <property type="component" value="Chromosome 9"/>
</dbReference>
<protein>
    <submittedName>
        <fullName evidence="3">Uncharacterized protein</fullName>
    </submittedName>
</protein>
<dbReference type="GO" id="GO:0043565">
    <property type="term" value="F:sequence-specific DNA binding"/>
    <property type="evidence" value="ECO:0007669"/>
    <property type="project" value="TreeGrafter"/>
</dbReference>
<gene>
    <name evidence="3" type="ORF">TCAL_17314</name>
</gene>
<dbReference type="PANTHER" id="PTHR13213:SF2">
    <property type="entry name" value="MYB-BINDING PROTEIN 1A"/>
    <property type="match status" value="1"/>
</dbReference>
<dbReference type="GO" id="GO:0005730">
    <property type="term" value="C:nucleolus"/>
    <property type="evidence" value="ECO:0007669"/>
    <property type="project" value="InterPro"/>
</dbReference>
<evidence type="ECO:0000313" key="4">
    <source>
        <dbReference type="Proteomes" id="UP000318571"/>
    </source>
</evidence>
<dbReference type="InterPro" id="IPR007015">
    <property type="entry name" value="DNA_pol_V/MYBBP1A"/>
</dbReference>
<dbReference type="GO" id="GO:0003714">
    <property type="term" value="F:transcription corepressor activity"/>
    <property type="evidence" value="ECO:0007669"/>
    <property type="project" value="TreeGrafter"/>
</dbReference>
<evidence type="ECO:0000256" key="1">
    <source>
        <dbReference type="ARBA" id="ARBA00004123"/>
    </source>
</evidence>
<comment type="subcellular location">
    <subcellularLocation>
        <location evidence="1">Nucleus</location>
    </subcellularLocation>
</comment>
<evidence type="ECO:0000256" key="2">
    <source>
        <dbReference type="ARBA" id="ARBA00023242"/>
    </source>
</evidence>
<reference evidence="3 4" key="1">
    <citation type="journal article" date="2018" name="Nat. Ecol. Evol.">
        <title>Genomic signatures of mitonuclear coevolution across populations of Tigriopus californicus.</title>
        <authorList>
            <person name="Barreto F.S."/>
            <person name="Watson E.T."/>
            <person name="Lima T.G."/>
            <person name="Willett C.S."/>
            <person name="Edmands S."/>
            <person name="Li W."/>
            <person name="Burton R.S."/>
        </authorList>
    </citation>
    <scope>NUCLEOTIDE SEQUENCE [LARGE SCALE GENOMIC DNA]</scope>
    <source>
        <strain evidence="3 4">San Diego</strain>
    </source>
</reference>
<organism evidence="3 4">
    <name type="scientific">Tigriopus californicus</name>
    <name type="common">Marine copepod</name>
    <dbReference type="NCBI Taxonomy" id="6832"/>
    <lineage>
        <taxon>Eukaryota</taxon>
        <taxon>Metazoa</taxon>
        <taxon>Ecdysozoa</taxon>
        <taxon>Arthropoda</taxon>
        <taxon>Crustacea</taxon>
        <taxon>Multicrustacea</taxon>
        <taxon>Hexanauplia</taxon>
        <taxon>Copepoda</taxon>
        <taxon>Harpacticoida</taxon>
        <taxon>Harpacticidae</taxon>
        <taxon>Tigriopus</taxon>
    </lineage>
</organism>
<evidence type="ECO:0000313" key="3">
    <source>
        <dbReference type="EMBL" id="TRY70412.1"/>
    </source>
</evidence>
<name>A0A553NYC5_TIGCA</name>
<keyword evidence="2" id="KW-0539">Nucleus</keyword>
<dbReference type="AlphaFoldDB" id="A0A553NYC5"/>